<dbReference type="Pfam" id="PF11250">
    <property type="entry name" value="FAF"/>
    <property type="match status" value="1"/>
</dbReference>
<evidence type="ECO:0000256" key="2">
    <source>
        <dbReference type="SAM" id="MobiDB-lite"/>
    </source>
</evidence>
<feature type="compositionally biased region" description="Acidic residues" evidence="2">
    <location>
        <begin position="129"/>
        <end position="153"/>
    </location>
</feature>
<dbReference type="InterPro" id="IPR046431">
    <property type="entry name" value="FAF_dom"/>
</dbReference>
<dbReference type="GeneID" id="101500059"/>
<dbReference type="OrthoDB" id="1928183at2759"/>
<organism evidence="4 5">
    <name type="scientific">Cicer arietinum</name>
    <name type="common">Chickpea</name>
    <name type="synonym">Garbanzo</name>
    <dbReference type="NCBI Taxonomy" id="3827"/>
    <lineage>
        <taxon>Eukaryota</taxon>
        <taxon>Viridiplantae</taxon>
        <taxon>Streptophyta</taxon>
        <taxon>Embryophyta</taxon>
        <taxon>Tracheophyta</taxon>
        <taxon>Spermatophyta</taxon>
        <taxon>Magnoliopsida</taxon>
        <taxon>eudicotyledons</taxon>
        <taxon>Gunneridae</taxon>
        <taxon>Pentapetalae</taxon>
        <taxon>rosids</taxon>
        <taxon>fabids</taxon>
        <taxon>Fabales</taxon>
        <taxon>Fabaceae</taxon>
        <taxon>Papilionoideae</taxon>
        <taxon>50 kb inversion clade</taxon>
        <taxon>NPAAA clade</taxon>
        <taxon>Hologalegina</taxon>
        <taxon>IRL clade</taxon>
        <taxon>Cicereae</taxon>
        <taxon>Cicer</taxon>
    </lineage>
</organism>
<keyword evidence="4" id="KW-1185">Reference proteome</keyword>
<dbReference type="Proteomes" id="UP000087171">
    <property type="component" value="Chromosome Ca2"/>
</dbReference>
<dbReference type="RefSeq" id="XP_004490368.1">
    <property type="nucleotide sequence ID" value="XM_004490311.2"/>
</dbReference>
<evidence type="ECO:0000313" key="5">
    <source>
        <dbReference type="RefSeq" id="XP_004490368.1"/>
    </source>
</evidence>
<proteinExistence type="inferred from homology"/>
<evidence type="ECO:0000256" key="1">
    <source>
        <dbReference type="ARBA" id="ARBA00008690"/>
    </source>
</evidence>
<evidence type="ECO:0000313" key="4">
    <source>
        <dbReference type="Proteomes" id="UP000087171"/>
    </source>
</evidence>
<comment type="similarity">
    <text evidence="1">Belongs to the fantastic four family.</text>
</comment>
<reference evidence="5" key="2">
    <citation type="submission" date="2025-08" db="UniProtKB">
        <authorList>
            <consortium name="RefSeq"/>
        </authorList>
    </citation>
    <scope>IDENTIFICATION</scope>
    <source>
        <tissue evidence="5">Etiolated seedlings</tissue>
    </source>
</reference>
<reference evidence="4" key="1">
    <citation type="journal article" date="2013" name="Nat. Biotechnol.">
        <title>Draft genome sequence of chickpea (Cicer arietinum) provides a resource for trait improvement.</title>
        <authorList>
            <person name="Varshney R.K."/>
            <person name="Song C."/>
            <person name="Saxena R.K."/>
            <person name="Azam S."/>
            <person name="Yu S."/>
            <person name="Sharpe A.G."/>
            <person name="Cannon S."/>
            <person name="Baek J."/>
            <person name="Rosen B.D."/>
            <person name="Tar'an B."/>
            <person name="Millan T."/>
            <person name="Zhang X."/>
            <person name="Ramsay L.D."/>
            <person name="Iwata A."/>
            <person name="Wang Y."/>
            <person name="Nelson W."/>
            <person name="Farmer A.D."/>
            <person name="Gaur P.M."/>
            <person name="Soderlund C."/>
            <person name="Penmetsa R.V."/>
            <person name="Xu C."/>
            <person name="Bharti A.K."/>
            <person name="He W."/>
            <person name="Winter P."/>
            <person name="Zhao S."/>
            <person name="Hane J.K."/>
            <person name="Carrasquilla-Garcia N."/>
            <person name="Condie J.A."/>
            <person name="Upadhyaya H.D."/>
            <person name="Luo M.C."/>
            <person name="Thudi M."/>
            <person name="Gowda C.L."/>
            <person name="Singh N.P."/>
            <person name="Lichtenzveig J."/>
            <person name="Gali K.K."/>
            <person name="Rubio J."/>
            <person name="Nadarajan N."/>
            <person name="Dolezel J."/>
            <person name="Bansal K.C."/>
            <person name="Xu X."/>
            <person name="Edwards D."/>
            <person name="Zhang G."/>
            <person name="Kahl G."/>
            <person name="Gil J."/>
            <person name="Singh K.B."/>
            <person name="Datta S.K."/>
            <person name="Jackson S.A."/>
            <person name="Wang J."/>
            <person name="Cook D.R."/>
        </authorList>
    </citation>
    <scope>NUCLEOTIDE SEQUENCE [LARGE SCALE GENOMIC DNA]</scope>
    <source>
        <strain evidence="4">cv. CDC Frontier</strain>
    </source>
</reference>
<dbReference type="PANTHER" id="PTHR33155:SF17">
    <property type="entry name" value="F2E2.18-RELATED"/>
    <property type="match status" value="1"/>
</dbReference>
<dbReference type="PANTHER" id="PTHR33155">
    <property type="entry name" value="FANTASTIC FOUR-LIKE PROTEIN (DUF3049)"/>
    <property type="match status" value="1"/>
</dbReference>
<dbReference type="InterPro" id="IPR021410">
    <property type="entry name" value="FAF"/>
</dbReference>
<dbReference type="KEGG" id="cam:101500059"/>
<feature type="domain" description="FAF" evidence="3">
    <location>
        <begin position="56"/>
        <end position="113"/>
    </location>
</feature>
<evidence type="ECO:0000259" key="3">
    <source>
        <dbReference type="Pfam" id="PF11250"/>
    </source>
</evidence>
<protein>
    <submittedName>
        <fullName evidence="5">Protein FANTASTIC FOUR 1</fullName>
    </submittedName>
</protein>
<feature type="region of interest" description="Disordered" evidence="2">
    <location>
        <begin position="129"/>
        <end position="168"/>
    </location>
</feature>
<dbReference type="AlphaFoldDB" id="A0A1S2XL90"/>
<dbReference type="eggNOG" id="ENOG502S3RA">
    <property type="taxonomic scope" value="Eukaryota"/>
</dbReference>
<sequence>MTFRSKTYSSNYDDYIGYESCIDLQPENNVVNIDHNAPSVDKKIKNIRNKGKNKVFPPPLHFLAQTQNLASHMPWVLKRYYTNEGRLIIKEEKVKHHEYFHAHRENGRLTLQLVPLDHDDYDFMRTSAVEEEQEEEQEQEKEQEEGEEEEEDLASPPPTSPHEVINNVPIDKIVVINNDGFEAEENKDNNRNNVGGGELDVENENEIVGSANSRVNCLNCNSVISAPSGIFGVMPLQPIRRVRG</sequence>
<name>A0A1S2XL90_CICAR</name>
<dbReference type="PaxDb" id="3827-XP_004490368.1"/>
<accession>A0A1S2XL90</accession>
<gene>
    <name evidence="5" type="primary">LOC101500059</name>
</gene>